<proteinExistence type="inferred from homology"/>
<gene>
    <name evidence="7" type="ORF">HHK36_018454</name>
</gene>
<dbReference type="GO" id="GO:0005886">
    <property type="term" value="C:plasma membrane"/>
    <property type="evidence" value="ECO:0007669"/>
    <property type="project" value="TreeGrafter"/>
</dbReference>
<sequence length="145" mass="15851">MDHGGGDGDMKMPMPNGMMMHMTFFWGKNVEILFPGWPEKNLGMYILALFFVFLLALAVEILSFSHAVKPGSNPTKTGLTQAAIHALRMGLAYLVMLSVMSFNAGIFLVAVAGHAVGSFIIKFRVARSQQIADQSFHTSSFPPKV</sequence>
<name>A0A834Z1I3_TETSI</name>
<dbReference type="EMBL" id="JABCRI010000012">
    <property type="protein sequence ID" value="KAF8396821.1"/>
    <property type="molecule type" value="Genomic_DNA"/>
</dbReference>
<dbReference type="PANTHER" id="PTHR12483">
    <property type="entry name" value="SOLUTE CARRIER FAMILY 31 COPPER TRANSPORTERS"/>
    <property type="match status" value="1"/>
</dbReference>
<dbReference type="OrthoDB" id="73901at2759"/>
<keyword evidence="2 6" id="KW-0812">Transmembrane</keyword>
<keyword evidence="5 6" id="KW-0472">Membrane</keyword>
<dbReference type="Proteomes" id="UP000655225">
    <property type="component" value="Unassembled WGS sequence"/>
</dbReference>
<keyword evidence="3 6" id="KW-0187">Copper transport</keyword>
<keyword evidence="8" id="KW-1185">Reference proteome</keyword>
<keyword evidence="6" id="KW-0406">Ion transport</keyword>
<dbReference type="GO" id="GO:0005375">
    <property type="term" value="F:copper ion transmembrane transporter activity"/>
    <property type="evidence" value="ECO:0007669"/>
    <property type="project" value="UniProtKB-UniRule"/>
</dbReference>
<evidence type="ECO:0000313" key="7">
    <source>
        <dbReference type="EMBL" id="KAF8396821.1"/>
    </source>
</evidence>
<evidence type="ECO:0000256" key="3">
    <source>
        <dbReference type="ARBA" id="ARBA00022796"/>
    </source>
</evidence>
<protein>
    <recommendedName>
        <fullName evidence="6">Copper transport protein</fullName>
    </recommendedName>
</protein>
<dbReference type="PANTHER" id="PTHR12483:SF24">
    <property type="entry name" value="COPPER TRANSPORTER 2-RELATED"/>
    <property type="match status" value="1"/>
</dbReference>
<evidence type="ECO:0000256" key="4">
    <source>
        <dbReference type="ARBA" id="ARBA00022989"/>
    </source>
</evidence>
<dbReference type="AlphaFoldDB" id="A0A834Z1I3"/>
<evidence type="ECO:0000256" key="1">
    <source>
        <dbReference type="ARBA" id="ARBA00006921"/>
    </source>
</evidence>
<dbReference type="Pfam" id="PF04145">
    <property type="entry name" value="Ctr"/>
    <property type="match status" value="2"/>
</dbReference>
<evidence type="ECO:0000313" key="8">
    <source>
        <dbReference type="Proteomes" id="UP000655225"/>
    </source>
</evidence>
<accession>A0A834Z1I3</accession>
<dbReference type="InterPro" id="IPR007274">
    <property type="entry name" value="Cop_transporter"/>
</dbReference>
<evidence type="ECO:0000256" key="5">
    <source>
        <dbReference type="ARBA" id="ARBA00023136"/>
    </source>
</evidence>
<keyword evidence="6" id="KW-0813">Transport</keyword>
<evidence type="ECO:0000256" key="6">
    <source>
        <dbReference type="RuleBase" id="RU367022"/>
    </source>
</evidence>
<evidence type="ECO:0000256" key="2">
    <source>
        <dbReference type="ARBA" id="ARBA00022692"/>
    </source>
</evidence>
<keyword evidence="6" id="KW-0186">Copper</keyword>
<feature type="transmembrane region" description="Helical" evidence="6">
    <location>
        <begin position="91"/>
        <end position="121"/>
    </location>
</feature>
<comment type="caution">
    <text evidence="7">The sequence shown here is derived from an EMBL/GenBank/DDBJ whole genome shotgun (WGS) entry which is preliminary data.</text>
</comment>
<keyword evidence="4 6" id="KW-1133">Transmembrane helix</keyword>
<comment type="subcellular location">
    <subcellularLocation>
        <location evidence="6">Membrane</location>
        <topology evidence="6">Multi-pass membrane protein</topology>
    </subcellularLocation>
</comment>
<reference evidence="7 8" key="1">
    <citation type="submission" date="2020-04" db="EMBL/GenBank/DDBJ databases">
        <title>Plant Genome Project.</title>
        <authorList>
            <person name="Zhang R.-G."/>
        </authorList>
    </citation>
    <scope>NUCLEOTIDE SEQUENCE [LARGE SCALE GENOMIC DNA]</scope>
    <source>
        <strain evidence="7">YNK0</strain>
        <tissue evidence="7">Leaf</tissue>
    </source>
</reference>
<comment type="similarity">
    <text evidence="1 6">Belongs to the copper transporter (Ctr) (TC 1.A.56) family. SLC31A subfamily.</text>
</comment>
<organism evidence="7 8">
    <name type="scientific">Tetracentron sinense</name>
    <name type="common">Spur-leaf</name>
    <dbReference type="NCBI Taxonomy" id="13715"/>
    <lineage>
        <taxon>Eukaryota</taxon>
        <taxon>Viridiplantae</taxon>
        <taxon>Streptophyta</taxon>
        <taxon>Embryophyta</taxon>
        <taxon>Tracheophyta</taxon>
        <taxon>Spermatophyta</taxon>
        <taxon>Magnoliopsida</taxon>
        <taxon>Trochodendrales</taxon>
        <taxon>Trochodendraceae</taxon>
        <taxon>Tetracentron</taxon>
    </lineage>
</organism>
<dbReference type="OMA" id="QMSFFWG"/>